<accession>A0A7U2F3B1</accession>
<proteinExistence type="predicted"/>
<dbReference type="SUPFAM" id="SSF53335">
    <property type="entry name" value="S-adenosyl-L-methionine-dependent methyltransferases"/>
    <property type="match status" value="1"/>
</dbReference>
<dbReference type="CDD" id="cd02440">
    <property type="entry name" value="AdoMet_MTases"/>
    <property type="match status" value="1"/>
</dbReference>
<dbReference type="Gene3D" id="3.40.50.150">
    <property type="entry name" value="Vaccinia Virus protein VP39"/>
    <property type="match status" value="1"/>
</dbReference>
<dbReference type="PANTHER" id="PTHR43591">
    <property type="entry name" value="METHYLTRANSFERASE"/>
    <property type="match status" value="1"/>
</dbReference>
<sequence>MTEQKKMKFEIFNMAAAKYETLSGGCTRELARHMIDIAPPFDGDSIILDSACGTGVVAQEVLLKNFATGIAPASIICADTAPAMVDMARDICSGMISTYAAGNTAKVPTVTCDIMPGEELRQPEDYFTHSFTNQGFAFYNDAVKGASEIYRTLKPGGTAVVTTWAEGLGHVRVVQEAQISYKADAPLFRFPIPDEWFQSSHLEKVLRSGGFQDVEVHERKVWYAMKTTDDITDVLFEMFKNFPVGWTDEENSEFKHYLETAIKDKAVKIERAAPGDVAGVTEELYGFPLVGFVAVAKK</sequence>
<evidence type="ECO:0000313" key="3">
    <source>
        <dbReference type="Proteomes" id="UP000663193"/>
    </source>
</evidence>
<dbReference type="AlphaFoldDB" id="A0A7U2F3B1"/>
<dbReference type="InterPro" id="IPR029063">
    <property type="entry name" value="SAM-dependent_MTases_sf"/>
</dbReference>
<dbReference type="OMA" id="HDNACGP"/>
<dbReference type="VEuPathDB" id="FungiDB:JI435_085420"/>
<feature type="domain" description="Methyltransferase" evidence="1">
    <location>
        <begin position="47"/>
        <end position="157"/>
    </location>
</feature>
<dbReference type="PANTHER" id="PTHR43591:SF105">
    <property type="entry name" value="METHYLTRANSFERASE DOMAIN-CONTAINING PROTEIN-RELATED"/>
    <property type="match status" value="1"/>
</dbReference>
<name>A0A7U2F3B1_PHANO</name>
<reference evidence="3" key="1">
    <citation type="journal article" date="2021" name="BMC Genomics">
        <title>Chromosome-level genome assembly and manually-curated proteome of model necrotroph Parastagonospora nodorum Sn15 reveals a genome-wide trove of candidate effector homologs, and redundancy of virulence-related functions within an accessory chromosome.</title>
        <authorList>
            <person name="Bertazzoni S."/>
            <person name="Jones D.A.B."/>
            <person name="Phan H.T."/>
            <person name="Tan K.-C."/>
            <person name="Hane J.K."/>
        </authorList>
    </citation>
    <scope>NUCLEOTIDE SEQUENCE [LARGE SCALE GENOMIC DNA]</scope>
    <source>
        <strain evidence="3">SN15 / ATCC MYA-4574 / FGSC 10173)</strain>
    </source>
</reference>
<dbReference type="Pfam" id="PF13649">
    <property type="entry name" value="Methyltransf_25"/>
    <property type="match status" value="1"/>
</dbReference>
<dbReference type="OrthoDB" id="2013972at2759"/>
<evidence type="ECO:0000313" key="2">
    <source>
        <dbReference type="EMBL" id="QRC97686.1"/>
    </source>
</evidence>
<dbReference type="RefSeq" id="XP_001798852.1">
    <property type="nucleotide sequence ID" value="XM_001798800.1"/>
</dbReference>
<dbReference type="InterPro" id="IPR041698">
    <property type="entry name" value="Methyltransf_25"/>
</dbReference>
<gene>
    <name evidence="2" type="ORF">JI435_085420</name>
</gene>
<protein>
    <recommendedName>
        <fullName evidence="1">Methyltransferase domain-containing protein</fullName>
    </recommendedName>
</protein>
<dbReference type="KEGG" id="pno:SNOG_08542"/>
<dbReference type="EMBL" id="CP069029">
    <property type="protein sequence ID" value="QRC97686.1"/>
    <property type="molecule type" value="Genomic_DNA"/>
</dbReference>
<keyword evidence="3" id="KW-1185">Reference proteome</keyword>
<evidence type="ECO:0000259" key="1">
    <source>
        <dbReference type="Pfam" id="PF13649"/>
    </source>
</evidence>
<organism evidence="2 3">
    <name type="scientific">Phaeosphaeria nodorum (strain SN15 / ATCC MYA-4574 / FGSC 10173)</name>
    <name type="common">Glume blotch fungus</name>
    <name type="synonym">Parastagonospora nodorum</name>
    <dbReference type="NCBI Taxonomy" id="321614"/>
    <lineage>
        <taxon>Eukaryota</taxon>
        <taxon>Fungi</taxon>
        <taxon>Dikarya</taxon>
        <taxon>Ascomycota</taxon>
        <taxon>Pezizomycotina</taxon>
        <taxon>Dothideomycetes</taxon>
        <taxon>Pleosporomycetidae</taxon>
        <taxon>Pleosporales</taxon>
        <taxon>Pleosporineae</taxon>
        <taxon>Phaeosphaeriaceae</taxon>
        <taxon>Parastagonospora</taxon>
    </lineage>
</organism>
<dbReference type="Proteomes" id="UP000663193">
    <property type="component" value="Chromosome 7"/>
</dbReference>